<organism evidence="1 2">
    <name type="scientific">Thalassospira povalilytica</name>
    <dbReference type="NCBI Taxonomy" id="732237"/>
    <lineage>
        <taxon>Bacteria</taxon>
        <taxon>Pseudomonadati</taxon>
        <taxon>Pseudomonadota</taxon>
        <taxon>Alphaproteobacteria</taxon>
        <taxon>Rhodospirillales</taxon>
        <taxon>Thalassospiraceae</taxon>
        <taxon>Thalassospira</taxon>
    </lineage>
</organism>
<dbReference type="EMBL" id="PGTS01000003">
    <property type="protein sequence ID" value="PKR49828.1"/>
    <property type="molecule type" value="Genomic_DNA"/>
</dbReference>
<evidence type="ECO:0000313" key="1">
    <source>
        <dbReference type="EMBL" id="PKR49828.1"/>
    </source>
</evidence>
<keyword evidence="2" id="KW-1185">Reference proteome</keyword>
<reference evidence="1 2" key="1">
    <citation type="submission" date="2017-11" db="EMBL/GenBank/DDBJ databases">
        <title>Biodiversity and function of Thalassospira species in the particle-attached aromatic-hydrocarbon-degrading consortia from the surface seawater of the China South Sea.</title>
        <authorList>
            <person name="Dong C."/>
            <person name="Liu R."/>
            <person name="Shao Z."/>
        </authorList>
    </citation>
    <scope>NUCLEOTIDE SEQUENCE [LARGE SCALE GENOMIC DNA]</scope>
    <source>
        <strain evidence="1 2">139Z-12</strain>
    </source>
</reference>
<dbReference type="Proteomes" id="UP000233365">
    <property type="component" value="Unassembled WGS sequence"/>
</dbReference>
<dbReference type="InterPro" id="IPR036890">
    <property type="entry name" value="HATPase_C_sf"/>
</dbReference>
<protein>
    <recommendedName>
        <fullName evidence="3">ATP-binding protein</fullName>
    </recommendedName>
</protein>
<dbReference type="SUPFAM" id="SSF55874">
    <property type="entry name" value="ATPase domain of HSP90 chaperone/DNA topoisomerase II/histidine kinase"/>
    <property type="match status" value="1"/>
</dbReference>
<name>A0ABX4R804_9PROT</name>
<evidence type="ECO:0008006" key="3">
    <source>
        <dbReference type="Google" id="ProtNLM"/>
    </source>
</evidence>
<comment type="caution">
    <text evidence="1">The sequence shown here is derived from an EMBL/GenBank/DDBJ whole genome shotgun (WGS) entry which is preliminary data.</text>
</comment>
<proteinExistence type="predicted"/>
<sequence length="710" mass="80505">MLDVRGSLKNTKLSSNPYVVFDELLSNSIDSYLIRKHEEPGAEPLEVHFKVEFWDIDLLGAEAHDCQITCSDNGCGIGEDQALAFLTKDTSYKDDLDVIGIGKCKGAGRIQYFHHFSRVNVSSIFQEDGSFRERTLEFHEDQKQISPDMFSASPSNATRSGTVITLSDLKETARNRKFLAQDLSEIFSASSLKKTVLVSFLQRLIGLEEQIGDFKITFETKVGKDGNPAKASLKKSDLPSVSEVRSVMVKERDPLTGEKTQTEQQFTVSHYKLDKNAYDLPKNAIAFCAKSSPVKDITKRYLRTKTEQNNPVGKFHHIVLIEGDFLDNRVNEQRDDFDDLPEELEGGDLVSGAPISYQDIYDVIDDVIAEFVTPPDWNKEKVMDSAARHFGISEAMLADTGTRVRYGDTAHSVVDRVLKKYQERVVVETENIVDLKDEILNLEPDSEDFRQKINDLSWMYTASLKNFDMANLSQLVVRRAAIVEVLSLAHRKQLNFQAPDVEGRRKDEKIIHSVFFPMKKDSKEVADHDIWLLNEEYHYYEYISSDKPLAQIEWEDGSALFDPEIDVAFEKILAKRTDDNSKLRPDIALFSEEGSAIIIEFKAPGVSMDDHIGDLSEYAHILAAKSKGRIKKFYGYIIGDTLNPLRIAGWTRFPTGKGYFRTSPLEDPESSQNLGELYQEVLFYEDVVDRAKKRIGVYKEKLGIDLSVTQ</sequence>
<evidence type="ECO:0000313" key="2">
    <source>
        <dbReference type="Proteomes" id="UP000233365"/>
    </source>
</evidence>
<accession>A0ABX4R804</accession>
<gene>
    <name evidence="1" type="ORF">CU041_08795</name>
</gene>
<dbReference type="Gene3D" id="3.30.565.10">
    <property type="entry name" value="Histidine kinase-like ATPase, C-terminal domain"/>
    <property type="match status" value="1"/>
</dbReference>
<dbReference type="RefSeq" id="WP_101246541.1">
    <property type="nucleotide sequence ID" value="NZ_PGTS01000003.1"/>
</dbReference>